<keyword evidence="3" id="KW-1185">Reference proteome</keyword>
<dbReference type="PANTHER" id="PTHR10555:SF170">
    <property type="entry name" value="FI18122P1"/>
    <property type="match status" value="1"/>
</dbReference>
<evidence type="ECO:0000259" key="1">
    <source>
        <dbReference type="PROSITE" id="PS50195"/>
    </source>
</evidence>
<dbReference type="Gene3D" id="3.30.1520.10">
    <property type="entry name" value="Phox-like domain"/>
    <property type="match status" value="1"/>
</dbReference>
<dbReference type="InterPro" id="IPR001683">
    <property type="entry name" value="PX_dom"/>
</dbReference>
<dbReference type="Pfam" id="PF00787">
    <property type="entry name" value="PX"/>
    <property type="match status" value="1"/>
</dbReference>
<dbReference type="OrthoDB" id="289314at2759"/>
<dbReference type="RefSeq" id="XP_004036810.1">
    <property type="nucleotide sequence ID" value="XM_004036762.1"/>
</dbReference>
<dbReference type="EMBL" id="GL983570">
    <property type="protein sequence ID" value="EGR32824.1"/>
    <property type="molecule type" value="Genomic_DNA"/>
</dbReference>
<dbReference type="EC" id="3.1.11.5" evidence="2"/>
<dbReference type="PROSITE" id="PS50195">
    <property type="entry name" value="PX"/>
    <property type="match status" value="1"/>
</dbReference>
<dbReference type="Proteomes" id="UP000008983">
    <property type="component" value="Unassembled WGS sequence"/>
</dbReference>
<feature type="domain" description="PX" evidence="1">
    <location>
        <begin position="1"/>
        <end position="64"/>
    </location>
</feature>
<dbReference type="InterPro" id="IPR036871">
    <property type="entry name" value="PX_dom_sf"/>
</dbReference>
<protein>
    <submittedName>
        <fullName evidence="2">PX domain protein</fullName>
        <ecNumber evidence="2">3.1.11.5</ecNumber>
    </submittedName>
</protein>
<dbReference type="SUPFAM" id="SSF64268">
    <property type="entry name" value="PX domain"/>
    <property type="match status" value="1"/>
</dbReference>
<dbReference type="GO" id="GO:0005768">
    <property type="term" value="C:endosome"/>
    <property type="evidence" value="ECO:0007669"/>
    <property type="project" value="TreeGrafter"/>
</dbReference>
<organism evidence="2 3">
    <name type="scientific">Ichthyophthirius multifiliis</name>
    <name type="common">White spot disease agent</name>
    <name type="synonym">Ich</name>
    <dbReference type="NCBI Taxonomy" id="5932"/>
    <lineage>
        <taxon>Eukaryota</taxon>
        <taxon>Sar</taxon>
        <taxon>Alveolata</taxon>
        <taxon>Ciliophora</taxon>
        <taxon>Intramacronucleata</taxon>
        <taxon>Oligohymenophorea</taxon>
        <taxon>Hymenostomatida</taxon>
        <taxon>Ophryoglenina</taxon>
        <taxon>Ichthyophthirius</taxon>
    </lineage>
</organism>
<evidence type="ECO:0000313" key="3">
    <source>
        <dbReference type="Proteomes" id="UP000008983"/>
    </source>
</evidence>
<keyword evidence="2" id="KW-0378">Hydrolase</keyword>
<name>G0QPM4_ICHMU</name>
<proteinExistence type="predicted"/>
<dbReference type="CDD" id="cd06093">
    <property type="entry name" value="PX_domain"/>
    <property type="match status" value="1"/>
</dbReference>
<evidence type="ECO:0000313" key="2">
    <source>
        <dbReference type="EMBL" id="EGR32824.1"/>
    </source>
</evidence>
<accession>G0QPM4</accession>
<dbReference type="GeneID" id="14908994"/>
<dbReference type="AlphaFoldDB" id="G0QPM4"/>
<gene>
    <name evidence="2" type="ORF">IMG5_069650</name>
</gene>
<dbReference type="PANTHER" id="PTHR10555">
    <property type="entry name" value="SORTING NEXIN"/>
    <property type="match status" value="1"/>
</dbReference>
<reference evidence="2 3" key="1">
    <citation type="submission" date="2011-07" db="EMBL/GenBank/DDBJ databases">
        <authorList>
            <person name="Coyne R."/>
            <person name="Brami D."/>
            <person name="Johnson J."/>
            <person name="Hostetler J."/>
            <person name="Hannick L."/>
            <person name="Clark T."/>
            <person name="Cassidy-Hanley D."/>
            <person name="Inman J."/>
        </authorList>
    </citation>
    <scope>NUCLEOTIDE SEQUENCE [LARGE SCALE GENOMIC DNA]</scope>
    <source>
        <strain evidence="2 3">G5</strain>
    </source>
</reference>
<sequence length="273" mass="32995">MVKRWPGCFIPPLPSKKVLGNTETNFMLERKKYLHNFCNRVQTHGFLYYSIEFQIFLRQKDSDINKKYQRYQIQIQKYNFIIINKKDQLQTVQQLNENKQKTNQYLNKFCQQTIQTYEKRILSEYTLDQKNTMIFLDEQNQKLSQSIENIVKINIFFFINKIIKLKFIFIKQSITETNNFKLLCDFVNYELQDTEAFIKAFEFKDEFCNRLKKLETILKEKVQYLSELQSGQKTLRQLFTKGDAEQQMKVLSSDIYNLLQRLKNTKNKNKKIL</sequence>
<dbReference type="GO" id="GO:0008854">
    <property type="term" value="F:exodeoxyribonuclease V activity"/>
    <property type="evidence" value="ECO:0007669"/>
    <property type="project" value="UniProtKB-EC"/>
</dbReference>
<dbReference type="eggNOG" id="KOG2273">
    <property type="taxonomic scope" value="Eukaryota"/>
</dbReference>
<dbReference type="GO" id="GO:0035091">
    <property type="term" value="F:phosphatidylinositol binding"/>
    <property type="evidence" value="ECO:0007669"/>
    <property type="project" value="InterPro"/>
</dbReference>
<dbReference type="InParanoid" id="G0QPM4"/>